<dbReference type="Proteomes" id="UP000001340">
    <property type="component" value="Unassembled WGS sequence"/>
</dbReference>
<comment type="caution">
    <text evidence="1">The sequence shown here is derived from an EMBL/GenBank/DDBJ whole genome shotgun (WGS) entry which is preliminary data.</text>
</comment>
<accession>A0A0E2D473</accession>
<evidence type="ECO:0000313" key="2">
    <source>
        <dbReference type="Proteomes" id="UP000001340"/>
    </source>
</evidence>
<evidence type="ECO:0000313" key="1">
    <source>
        <dbReference type="EMBL" id="EKR54684.1"/>
    </source>
</evidence>
<sequence length="49" mass="5771">MIKNFFLKVVVPTFLISIHTVITNGNNETDKLPTVDYQRFPYVFVKRIL</sequence>
<reference evidence="1 2" key="1">
    <citation type="submission" date="2012-10" db="EMBL/GenBank/DDBJ databases">
        <authorList>
            <person name="Harkins D.M."/>
            <person name="Durkin A.S."/>
            <person name="Brinkac L.M."/>
            <person name="Haft D.H."/>
            <person name="Selengut J.D."/>
            <person name="Sanka R."/>
            <person name="DePew J."/>
            <person name="Purushe J."/>
            <person name="Chanthongthip A."/>
            <person name="Lattana O."/>
            <person name="Phetsouvanh R."/>
            <person name="Newton P.N."/>
            <person name="Vinetz J.M."/>
            <person name="Sutton G.G."/>
            <person name="Nierman W.C."/>
            <person name="Fouts D.E."/>
        </authorList>
    </citation>
    <scope>NUCLEOTIDE SEQUENCE [LARGE SCALE GENOMIC DNA]</scope>
    <source>
        <strain evidence="1 2">UI 12758</strain>
    </source>
</reference>
<dbReference type="EMBL" id="AHNR02000041">
    <property type="protein sequence ID" value="EKR54684.1"/>
    <property type="molecule type" value="Genomic_DNA"/>
</dbReference>
<organism evidence="1 2">
    <name type="scientific">Leptospira interrogans str. UI 12758</name>
    <dbReference type="NCBI Taxonomy" id="1049938"/>
    <lineage>
        <taxon>Bacteria</taxon>
        <taxon>Pseudomonadati</taxon>
        <taxon>Spirochaetota</taxon>
        <taxon>Spirochaetia</taxon>
        <taxon>Leptospirales</taxon>
        <taxon>Leptospiraceae</taxon>
        <taxon>Leptospira</taxon>
    </lineage>
</organism>
<gene>
    <name evidence="1" type="ORF">LEP1GSC105_1344</name>
</gene>
<name>A0A0E2D473_LEPIR</name>
<protein>
    <submittedName>
        <fullName evidence="1">Uncharacterized protein</fullName>
    </submittedName>
</protein>
<dbReference type="AlphaFoldDB" id="A0A0E2D473"/>
<proteinExistence type="predicted"/>